<dbReference type="Proteomes" id="UP000509667">
    <property type="component" value="Chromosome"/>
</dbReference>
<evidence type="ECO:0000313" key="2">
    <source>
        <dbReference type="EMBL" id="QLH76558.1"/>
    </source>
</evidence>
<protein>
    <submittedName>
        <fullName evidence="2">Uncharacterized protein</fullName>
    </submittedName>
</protein>
<sequence length="542" mass="58422">MVTTLTLAVGVVGFVAGLGAGVLGYWRFAGDDSPDSLGRIASKLDTDPDTEAVAAAVDDLVGAVETIGRAGEFPDSVSVPRTDPPAAQASALERAVSDREVVVSTPDDASSGSLDPLSSPDGDSTAGNGGTTPLDVDAAAETADSTERANHVSEAAQAVERTRSTRSRDVERLLGYLADPDGVDQRRIEETLTSVVETTAVHHELEEALSRVDTSSLDSAYEATALRDALRDVEGEVARGVRDLADGYATTVEAAADCRSDLESFERAATDLVATAAEQTTVDLSGEGSTRSQMAALSAAVDRGEVAIRADEQRIERAATDVEQRVGPESSLAQDLVDQLAERRTVDGQEFEATLARVLEALDEAETVRHRLDDVDRDAVLDVADDLAEALDRSEPVEGLLADRVDEITDTVERANDADTVVVYAARRELSYYDRTLLPLLREREPEDTQNAALEQRLSEVEQRRSDIRTNYPTRYPEHNHTIPIHFLELVEALHEAATDARADGDSERADGLLTAAELAMDWVEELYERHAYSVLLQQLRG</sequence>
<dbReference type="OrthoDB" id="205043at2157"/>
<feature type="region of interest" description="Disordered" evidence="1">
    <location>
        <begin position="72"/>
        <end position="165"/>
    </location>
</feature>
<dbReference type="RefSeq" id="WP_179910495.1">
    <property type="nucleotide sequence ID" value="NZ_CP058910.1"/>
</dbReference>
<gene>
    <name evidence="2" type="ORF">HZS55_04225</name>
</gene>
<keyword evidence="3" id="KW-1185">Reference proteome</keyword>
<dbReference type="KEGG" id="hrr:HZS55_04225"/>
<feature type="compositionally biased region" description="Low complexity" evidence="1">
    <location>
        <begin position="106"/>
        <end position="124"/>
    </location>
</feature>
<proteinExistence type="predicted"/>
<accession>A0A7D5P3Q1</accession>
<evidence type="ECO:0000313" key="3">
    <source>
        <dbReference type="Proteomes" id="UP000509667"/>
    </source>
</evidence>
<organism evidence="2 3">
    <name type="scientific">Halosimplex rubrum</name>
    <dbReference type="NCBI Taxonomy" id="869889"/>
    <lineage>
        <taxon>Archaea</taxon>
        <taxon>Methanobacteriati</taxon>
        <taxon>Methanobacteriota</taxon>
        <taxon>Stenosarchaea group</taxon>
        <taxon>Halobacteria</taxon>
        <taxon>Halobacteriales</taxon>
        <taxon>Haloarculaceae</taxon>
        <taxon>Halosimplex</taxon>
    </lineage>
</organism>
<dbReference type="EMBL" id="CP058910">
    <property type="protein sequence ID" value="QLH76558.1"/>
    <property type="molecule type" value="Genomic_DNA"/>
</dbReference>
<reference evidence="2 3" key="1">
    <citation type="submission" date="2020-07" db="EMBL/GenBank/DDBJ databases">
        <title>Halosimplex pelagicum sp. nov. and Halosimplex rubrum sp. nov., isolated from salted brown alga Laminaria, and emended description of the genus Halosimplex.</title>
        <authorList>
            <person name="Cui H."/>
        </authorList>
    </citation>
    <scope>NUCLEOTIDE SEQUENCE [LARGE SCALE GENOMIC DNA]</scope>
    <source>
        <strain evidence="2 3">R27</strain>
    </source>
</reference>
<name>A0A7D5P3Q1_9EURY</name>
<evidence type="ECO:0000256" key="1">
    <source>
        <dbReference type="SAM" id="MobiDB-lite"/>
    </source>
</evidence>
<dbReference type="AlphaFoldDB" id="A0A7D5P3Q1"/>
<dbReference type="GeneID" id="56077042"/>